<comment type="similarity">
    <text evidence="1 4">Belongs to the iron/ascorbate-dependent oxidoreductase family.</text>
</comment>
<evidence type="ECO:0000313" key="6">
    <source>
        <dbReference type="EMBL" id="PSS26190.1"/>
    </source>
</evidence>
<dbReference type="Pfam" id="PF03171">
    <property type="entry name" value="2OG-FeII_Oxy"/>
    <property type="match status" value="1"/>
</dbReference>
<evidence type="ECO:0000313" key="7">
    <source>
        <dbReference type="Proteomes" id="UP000241394"/>
    </source>
</evidence>
<reference evidence="7" key="2">
    <citation type="journal article" date="2018" name="BMC Genomics">
        <title>A manually annotated Actinidia chinensis var. chinensis (kiwifruit) genome highlights the challenges associated with draft genomes and gene prediction in plants.</title>
        <authorList>
            <person name="Pilkington S.M."/>
            <person name="Crowhurst R."/>
            <person name="Hilario E."/>
            <person name="Nardozza S."/>
            <person name="Fraser L."/>
            <person name="Peng Y."/>
            <person name="Gunaseelan K."/>
            <person name="Simpson R."/>
            <person name="Tahir J."/>
            <person name="Deroles S.C."/>
            <person name="Templeton K."/>
            <person name="Luo Z."/>
            <person name="Davy M."/>
            <person name="Cheng C."/>
            <person name="McNeilage M."/>
            <person name="Scaglione D."/>
            <person name="Liu Y."/>
            <person name="Zhang Q."/>
            <person name="Datson P."/>
            <person name="De Silva N."/>
            <person name="Gardiner S.E."/>
            <person name="Bassett H."/>
            <person name="Chagne D."/>
            <person name="McCallum J."/>
            <person name="Dzierzon H."/>
            <person name="Deng C."/>
            <person name="Wang Y.Y."/>
            <person name="Barron L."/>
            <person name="Manako K."/>
            <person name="Bowen J."/>
            <person name="Foster T.M."/>
            <person name="Erridge Z.A."/>
            <person name="Tiffin H."/>
            <person name="Waite C.N."/>
            <person name="Davies K.M."/>
            <person name="Grierson E.P."/>
            <person name="Laing W.A."/>
            <person name="Kirk R."/>
            <person name="Chen X."/>
            <person name="Wood M."/>
            <person name="Montefiori M."/>
            <person name="Brummell D.A."/>
            <person name="Schwinn K.E."/>
            <person name="Catanach A."/>
            <person name="Fullerton C."/>
            <person name="Li D."/>
            <person name="Meiyalaghan S."/>
            <person name="Nieuwenhuizen N."/>
            <person name="Read N."/>
            <person name="Prakash R."/>
            <person name="Hunter D."/>
            <person name="Zhang H."/>
            <person name="McKenzie M."/>
            <person name="Knabel M."/>
            <person name="Harris A."/>
            <person name="Allan A.C."/>
            <person name="Gleave A."/>
            <person name="Chen A."/>
            <person name="Janssen B.J."/>
            <person name="Plunkett B."/>
            <person name="Ampomah-Dwamena C."/>
            <person name="Voogd C."/>
            <person name="Leif D."/>
            <person name="Lafferty D."/>
            <person name="Souleyre E.J.F."/>
            <person name="Varkonyi-Gasic E."/>
            <person name="Gambi F."/>
            <person name="Hanley J."/>
            <person name="Yao J.L."/>
            <person name="Cheung J."/>
            <person name="David K.M."/>
            <person name="Warren B."/>
            <person name="Marsh K."/>
            <person name="Snowden K.C."/>
            <person name="Lin-Wang K."/>
            <person name="Brian L."/>
            <person name="Martinez-Sanchez M."/>
            <person name="Wang M."/>
            <person name="Ileperuma N."/>
            <person name="Macnee N."/>
            <person name="Campin R."/>
            <person name="McAtee P."/>
            <person name="Drummond R.S.M."/>
            <person name="Espley R.V."/>
            <person name="Ireland H.S."/>
            <person name="Wu R."/>
            <person name="Atkinson R.G."/>
            <person name="Karunairetnam S."/>
            <person name="Bulley S."/>
            <person name="Chunkath S."/>
            <person name="Hanley Z."/>
            <person name="Storey R."/>
            <person name="Thrimawithana A.H."/>
            <person name="Thomson S."/>
            <person name="David C."/>
            <person name="Testolin R."/>
            <person name="Huang H."/>
            <person name="Hellens R.P."/>
            <person name="Schaffer R.J."/>
        </authorList>
    </citation>
    <scope>NUCLEOTIDE SEQUENCE [LARGE SCALE GENOMIC DNA]</scope>
    <source>
        <strain evidence="7">cv. Red5</strain>
    </source>
</reference>
<dbReference type="PROSITE" id="PS51471">
    <property type="entry name" value="FE2OG_OXY"/>
    <property type="match status" value="1"/>
</dbReference>
<comment type="caution">
    <text evidence="6">The sequence shown here is derived from an EMBL/GenBank/DDBJ whole genome shotgun (WGS) entry which is preliminary data.</text>
</comment>
<proteinExistence type="inferred from homology"/>
<keyword evidence="4" id="KW-0560">Oxidoreductase</keyword>
<dbReference type="InterPro" id="IPR050295">
    <property type="entry name" value="Plant_2OG-oxidoreductases"/>
</dbReference>
<dbReference type="InterPro" id="IPR005123">
    <property type="entry name" value="Oxoglu/Fe-dep_dioxygenase_dom"/>
</dbReference>
<dbReference type="EMBL" id="NKQK01000007">
    <property type="protein sequence ID" value="PSS26190.1"/>
    <property type="molecule type" value="Genomic_DNA"/>
</dbReference>
<evidence type="ECO:0000256" key="3">
    <source>
        <dbReference type="ARBA" id="ARBA00023004"/>
    </source>
</evidence>
<evidence type="ECO:0000259" key="5">
    <source>
        <dbReference type="PROSITE" id="PS51471"/>
    </source>
</evidence>
<accession>A0A2R6RCA4</accession>
<dbReference type="Pfam" id="PF14226">
    <property type="entry name" value="DIOX_N"/>
    <property type="match status" value="1"/>
</dbReference>
<keyword evidence="2 4" id="KW-0479">Metal-binding</keyword>
<dbReference type="InterPro" id="IPR044861">
    <property type="entry name" value="IPNS-like_FE2OG_OXY"/>
</dbReference>
<sequence length="356" mass="39876">MEASVKSLVPAPKPASVKALLESSIPCGYSNSTVLNLNEHDNIASETEESIPIIDFSLLTSSDPNRRSEAIHQLSQACQEWGFFMLVNHGVPESLMKAVINGCDEIFNLTVEEKENYTTHDIWAPIRYSTGINGVQNASMRRESLRVLMHHPFTFPNKLKDVSDVMREYTEITRALVRELLKGISKSLGLEEFYIDKAMDLESGYQHFQANFYPRCPQPELSMGVPPHTDYGLLTALIHNGVVGLEILNHGKWVLVKPHPNAILVNVTDQLEILSNGKCKSVLHRALVNSSVPRMSVAMFYGPSDDKVVGPAPELLDMEGRPPAFESMKFEKYIDLKRRNPVDAPPFLDQIRLHAV</sequence>
<dbReference type="SUPFAM" id="SSF51197">
    <property type="entry name" value="Clavaminate synthase-like"/>
    <property type="match status" value="1"/>
</dbReference>
<reference evidence="6 7" key="1">
    <citation type="submission" date="2017-07" db="EMBL/GenBank/DDBJ databases">
        <title>An improved, manually edited Actinidia chinensis var. chinensis (kiwifruit) genome highlights the challenges associated with draft genomes and gene prediction in plants.</title>
        <authorList>
            <person name="Pilkington S."/>
            <person name="Crowhurst R."/>
            <person name="Hilario E."/>
            <person name="Nardozza S."/>
            <person name="Fraser L."/>
            <person name="Peng Y."/>
            <person name="Gunaseelan K."/>
            <person name="Simpson R."/>
            <person name="Tahir J."/>
            <person name="Deroles S."/>
            <person name="Templeton K."/>
            <person name="Luo Z."/>
            <person name="Davy M."/>
            <person name="Cheng C."/>
            <person name="Mcneilage M."/>
            <person name="Scaglione D."/>
            <person name="Liu Y."/>
            <person name="Zhang Q."/>
            <person name="Datson P."/>
            <person name="De Silva N."/>
            <person name="Gardiner S."/>
            <person name="Bassett H."/>
            <person name="Chagne D."/>
            <person name="Mccallum J."/>
            <person name="Dzierzon H."/>
            <person name="Deng C."/>
            <person name="Wang Y.-Y."/>
            <person name="Barron N."/>
            <person name="Manako K."/>
            <person name="Bowen J."/>
            <person name="Foster T."/>
            <person name="Erridge Z."/>
            <person name="Tiffin H."/>
            <person name="Waite C."/>
            <person name="Davies K."/>
            <person name="Grierson E."/>
            <person name="Laing W."/>
            <person name="Kirk R."/>
            <person name="Chen X."/>
            <person name="Wood M."/>
            <person name="Montefiori M."/>
            <person name="Brummell D."/>
            <person name="Schwinn K."/>
            <person name="Catanach A."/>
            <person name="Fullerton C."/>
            <person name="Li D."/>
            <person name="Meiyalaghan S."/>
            <person name="Nieuwenhuizen N."/>
            <person name="Read N."/>
            <person name="Prakash R."/>
            <person name="Hunter D."/>
            <person name="Zhang H."/>
            <person name="Mckenzie M."/>
            <person name="Knabel M."/>
            <person name="Harris A."/>
            <person name="Allan A."/>
            <person name="Chen A."/>
            <person name="Janssen B."/>
            <person name="Plunkett B."/>
            <person name="Dwamena C."/>
            <person name="Voogd C."/>
            <person name="Leif D."/>
            <person name="Lafferty D."/>
            <person name="Souleyre E."/>
            <person name="Varkonyi-Gasic E."/>
            <person name="Gambi F."/>
            <person name="Hanley J."/>
            <person name="Yao J.-L."/>
            <person name="Cheung J."/>
            <person name="David K."/>
            <person name="Warren B."/>
            <person name="Marsh K."/>
            <person name="Snowden K."/>
            <person name="Lin-Wang K."/>
            <person name="Brian L."/>
            <person name="Martinez-Sanchez M."/>
            <person name="Wang M."/>
            <person name="Ileperuma N."/>
            <person name="Macnee N."/>
            <person name="Campin R."/>
            <person name="Mcatee P."/>
            <person name="Drummond R."/>
            <person name="Espley R."/>
            <person name="Ireland H."/>
            <person name="Wu R."/>
            <person name="Atkinson R."/>
            <person name="Karunairetnam S."/>
            <person name="Bulley S."/>
            <person name="Chunkath S."/>
            <person name="Hanley Z."/>
            <person name="Storey R."/>
            <person name="Thrimawithana A."/>
            <person name="Thomson S."/>
            <person name="David C."/>
            <person name="Testolin R."/>
        </authorList>
    </citation>
    <scope>NUCLEOTIDE SEQUENCE [LARGE SCALE GENOMIC DNA]</scope>
    <source>
        <strain evidence="7">cv. Red5</strain>
        <tissue evidence="6">Young leaf</tissue>
    </source>
</reference>
<dbReference type="GO" id="GO:0046872">
    <property type="term" value="F:metal ion binding"/>
    <property type="evidence" value="ECO:0007669"/>
    <property type="project" value="UniProtKB-KW"/>
</dbReference>
<dbReference type="OrthoDB" id="288590at2759"/>
<dbReference type="PANTHER" id="PTHR47991">
    <property type="entry name" value="OXOGLUTARATE/IRON-DEPENDENT DIOXYGENASE"/>
    <property type="match status" value="1"/>
</dbReference>
<evidence type="ECO:0000256" key="1">
    <source>
        <dbReference type="ARBA" id="ARBA00008056"/>
    </source>
</evidence>
<dbReference type="GO" id="GO:0016705">
    <property type="term" value="F:oxidoreductase activity, acting on paired donors, with incorporation or reduction of molecular oxygen"/>
    <property type="evidence" value="ECO:0007669"/>
    <property type="project" value="UniProtKB-ARBA"/>
</dbReference>
<dbReference type="AlphaFoldDB" id="A0A2R6RCA4"/>
<protein>
    <submittedName>
        <fullName evidence="6">Protein DMR6-LIKE OXYGENASE 2 like</fullName>
    </submittedName>
</protein>
<name>A0A2R6RCA4_ACTCC</name>
<feature type="domain" description="Fe2OG dioxygenase" evidence="5">
    <location>
        <begin position="204"/>
        <end position="303"/>
    </location>
</feature>
<gene>
    <name evidence="6" type="ORF">CEY00_Acc07481</name>
</gene>
<dbReference type="Gene3D" id="2.60.120.330">
    <property type="entry name" value="B-lactam Antibiotic, Isopenicillin N Synthase, Chain"/>
    <property type="match status" value="1"/>
</dbReference>
<dbReference type="Gramene" id="PSS26190">
    <property type="protein sequence ID" value="PSS26190"/>
    <property type="gene ID" value="CEY00_Acc07481"/>
</dbReference>
<keyword evidence="3 4" id="KW-0408">Iron</keyword>
<dbReference type="InterPro" id="IPR027443">
    <property type="entry name" value="IPNS-like_sf"/>
</dbReference>
<keyword evidence="7" id="KW-1185">Reference proteome</keyword>
<evidence type="ECO:0000256" key="2">
    <source>
        <dbReference type="ARBA" id="ARBA00022723"/>
    </source>
</evidence>
<dbReference type="STRING" id="1590841.A0A2R6RCA4"/>
<organism evidence="6 7">
    <name type="scientific">Actinidia chinensis var. chinensis</name>
    <name type="common">Chinese soft-hair kiwi</name>
    <dbReference type="NCBI Taxonomy" id="1590841"/>
    <lineage>
        <taxon>Eukaryota</taxon>
        <taxon>Viridiplantae</taxon>
        <taxon>Streptophyta</taxon>
        <taxon>Embryophyta</taxon>
        <taxon>Tracheophyta</taxon>
        <taxon>Spermatophyta</taxon>
        <taxon>Magnoliopsida</taxon>
        <taxon>eudicotyledons</taxon>
        <taxon>Gunneridae</taxon>
        <taxon>Pentapetalae</taxon>
        <taxon>asterids</taxon>
        <taxon>Ericales</taxon>
        <taxon>Actinidiaceae</taxon>
        <taxon>Actinidia</taxon>
    </lineage>
</organism>
<dbReference type="InterPro" id="IPR026992">
    <property type="entry name" value="DIOX_N"/>
</dbReference>
<evidence type="ECO:0000256" key="4">
    <source>
        <dbReference type="RuleBase" id="RU003682"/>
    </source>
</evidence>
<dbReference type="InParanoid" id="A0A2R6RCA4"/>
<dbReference type="OMA" id="THDIWAP"/>
<dbReference type="Proteomes" id="UP000241394">
    <property type="component" value="Chromosome LG7"/>
</dbReference>